<dbReference type="PRINTS" id="PR00080">
    <property type="entry name" value="SDRFAMILY"/>
</dbReference>
<dbReference type="Pfam" id="PF13561">
    <property type="entry name" value="adh_short_C2"/>
    <property type="match status" value="1"/>
</dbReference>
<dbReference type="GeneID" id="71991193"/>
<dbReference type="KEGG" id="ffu:CLAFUR5_11315"/>
<keyword evidence="5" id="KW-1185">Reference proteome</keyword>
<organism evidence="4 5">
    <name type="scientific">Passalora fulva</name>
    <name type="common">Tomato leaf mold</name>
    <name type="synonym">Cladosporium fulvum</name>
    <dbReference type="NCBI Taxonomy" id="5499"/>
    <lineage>
        <taxon>Eukaryota</taxon>
        <taxon>Fungi</taxon>
        <taxon>Dikarya</taxon>
        <taxon>Ascomycota</taxon>
        <taxon>Pezizomycotina</taxon>
        <taxon>Dothideomycetes</taxon>
        <taxon>Dothideomycetidae</taxon>
        <taxon>Mycosphaerellales</taxon>
        <taxon>Mycosphaerellaceae</taxon>
        <taxon>Fulvia</taxon>
    </lineage>
</organism>
<dbReference type="Proteomes" id="UP000756132">
    <property type="component" value="Chromosome 8"/>
</dbReference>
<evidence type="ECO:0000256" key="2">
    <source>
        <dbReference type="ARBA" id="ARBA00022857"/>
    </source>
</evidence>
<evidence type="ECO:0000313" key="4">
    <source>
        <dbReference type="EMBL" id="UJO20630.1"/>
    </source>
</evidence>
<reference evidence="4" key="1">
    <citation type="submission" date="2021-12" db="EMBL/GenBank/DDBJ databases">
        <authorList>
            <person name="Zaccaron A."/>
            <person name="Stergiopoulos I."/>
        </authorList>
    </citation>
    <scope>NUCLEOTIDE SEQUENCE</scope>
    <source>
        <strain evidence="4">Race5_Kim</strain>
    </source>
</reference>
<dbReference type="Gene3D" id="3.40.50.720">
    <property type="entry name" value="NAD(P)-binding Rossmann-like Domain"/>
    <property type="match status" value="1"/>
</dbReference>
<dbReference type="FunFam" id="3.40.50.720:FF:000084">
    <property type="entry name" value="Short-chain dehydrogenase reductase"/>
    <property type="match status" value="1"/>
</dbReference>
<keyword evidence="2" id="KW-0521">NADP</keyword>
<dbReference type="PRINTS" id="PR00081">
    <property type="entry name" value="GDHRDH"/>
</dbReference>
<dbReference type="PANTHER" id="PTHR42760:SF5">
    <property type="entry name" value="2-DEHYDRO-3-DEOXY-D-GLUCONATE 5-DEHYDROGENASE"/>
    <property type="match status" value="1"/>
</dbReference>
<dbReference type="AlphaFoldDB" id="A0A9Q8PDV4"/>
<dbReference type="OrthoDB" id="37659at2759"/>
<gene>
    <name evidence="4" type="ORF">CLAFUR5_11315</name>
</gene>
<reference evidence="4" key="2">
    <citation type="journal article" date="2022" name="Microb. Genom.">
        <title>A chromosome-scale genome assembly of the tomato pathogen Cladosporium fulvum reveals a compartmentalized genome architecture and the presence of a dispensable chromosome.</title>
        <authorList>
            <person name="Zaccaron A.Z."/>
            <person name="Chen L.H."/>
            <person name="Samaras A."/>
            <person name="Stergiopoulos I."/>
        </authorList>
    </citation>
    <scope>NUCLEOTIDE SEQUENCE</scope>
    <source>
        <strain evidence="4">Race5_Kim</strain>
    </source>
</reference>
<dbReference type="InterPro" id="IPR036291">
    <property type="entry name" value="NAD(P)-bd_dom_sf"/>
</dbReference>
<dbReference type="RefSeq" id="XP_047764996.1">
    <property type="nucleotide sequence ID" value="XM_047910463.1"/>
</dbReference>
<evidence type="ECO:0000313" key="5">
    <source>
        <dbReference type="Proteomes" id="UP000756132"/>
    </source>
</evidence>
<evidence type="ECO:0000256" key="3">
    <source>
        <dbReference type="ARBA" id="ARBA00023002"/>
    </source>
</evidence>
<dbReference type="PANTHER" id="PTHR42760">
    <property type="entry name" value="SHORT-CHAIN DEHYDROGENASES/REDUCTASES FAMILY MEMBER"/>
    <property type="match status" value="1"/>
</dbReference>
<comment type="similarity">
    <text evidence="1">Belongs to the short-chain dehydrogenases/reductases (SDR) family.</text>
</comment>
<accession>A0A9Q8PDV4</accession>
<dbReference type="InterPro" id="IPR020904">
    <property type="entry name" value="Sc_DH/Rdtase_CS"/>
</dbReference>
<sequence length="266" mass="28361">MANTAPIVDVSRLFSLSGKTAIVTGASGGLGRAMTTALASAGADIVSIELANDPGSEITAQAVSSTGRTLKQYHCDVRDPKDLRATYQKLWDDGVQGDILLNCAGIQRRADAENFTDEEIEAVLDINLKATLISCQEFAKPLLKDGRGGKIINIASIISFIGGKNITPYAASKGGVLQVTKAFSNEWASKGINVNCINPGYFHTPLTEQYMTDPKYKEFNDYVMMRTPAKRWGEPVDLAGAVIFLASSASDYVSGTSIVVDGGWLG</sequence>
<keyword evidence="3" id="KW-0560">Oxidoreductase</keyword>
<name>A0A9Q8PDV4_PASFU</name>
<proteinExistence type="inferred from homology"/>
<dbReference type="PROSITE" id="PS00061">
    <property type="entry name" value="ADH_SHORT"/>
    <property type="match status" value="1"/>
</dbReference>
<evidence type="ECO:0000256" key="1">
    <source>
        <dbReference type="ARBA" id="ARBA00006484"/>
    </source>
</evidence>
<dbReference type="SUPFAM" id="SSF51735">
    <property type="entry name" value="NAD(P)-binding Rossmann-fold domains"/>
    <property type="match status" value="1"/>
</dbReference>
<dbReference type="EMBL" id="CP090170">
    <property type="protein sequence ID" value="UJO20630.1"/>
    <property type="molecule type" value="Genomic_DNA"/>
</dbReference>
<dbReference type="OMA" id="CAGINRR"/>
<dbReference type="InterPro" id="IPR002347">
    <property type="entry name" value="SDR_fam"/>
</dbReference>
<dbReference type="GO" id="GO:0016616">
    <property type="term" value="F:oxidoreductase activity, acting on the CH-OH group of donors, NAD or NADP as acceptor"/>
    <property type="evidence" value="ECO:0007669"/>
    <property type="project" value="TreeGrafter"/>
</dbReference>
<protein>
    <submittedName>
        <fullName evidence="4">2-dehydro-3-deoxy-D-gluconate 5-dehydrogenase</fullName>
    </submittedName>
</protein>